<feature type="region of interest" description="Disordered" evidence="1">
    <location>
        <begin position="202"/>
        <end position="245"/>
    </location>
</feature>
<feature type="region of interest" description="Disordered" evidence="1">
    <location>
        <begin position="76"/>
        <end position="105"/>
    </location>
</feature>
<accession>A0ABQ8B2P0</accession>
<protein>
    <recommendedName>
        <fullName evidence="4">Zinc knuckle CX2CX4HX4C domain-containing protein</fullName>
    </recommendedName>
</protein>
<dbReference type="Proteomes" id="UP000824890">
    <property type="component" value="Unassembled WGS sequence"/>
</dbReference>
<comment type="caution">
    <text evidence="2">The sequence shown here is derived from an EMBL/GenBank/DDBJ whole genome shotgun (WGS) entry which is preliminary data.</text>
</comment>
<evidence type="ECO:0008006" key="4">
    <source>
        <dbReference type="Google" id="ProtNLM"/>
    </source>
</evidence>
<evidence type="ECO:0000256" key="1">
    <source>
        <dbReference type="SAM" id="MobiDB-lite"/>
    </source>
</evidence>
<feature type="compositionally biased region" description="Basic and acidic residues" evidence="1">
    <location>
        <begin position="216"/>
        <end position="241"/>
    </location>
</feature>
<sequence length="381" mass="43610">MVNGLIPLVMKMEIELPTDDITEVELEYIKIEKHCFTCFSLFHEEVDCPHRHPSALPPKERKLGITQAIALQRIEAEKKRHDDRRGYKRPEDLRSSIRGQEDSYARSGMNRYASRYYQNKREEPCREQSILSRTARPNSNYQRYKAPTIVVETSRTNVGASAPLQNVDGRNDEVDFRGSQRSHAELDHLIETTPIRTLKERLGAPTDAINGSNSGSKERRSALERLSESRVVEEQRERRTPTLESGRLQLPPVEEEREVNKIIDTLEQPDFTERVPATLRLGEGGSNTNARRGEVPIATQSKAGTKRKVTKTPVRKRVVRSPLLRANQKKTSSVRADTATRRKLVVYKDLNVPYEIAEVIDTAWNLSPLRTVIQKLNTVRR</sequence>
<feature type="non-terminal residue" evidence="2">
    <location>
        <position position="381"/>
    </location>
</feature>
<feature type="compositionally biased region" description="Basic and acidic residues" evidence="1">
    <location>
        <begin position="76"/>
        <end position="104"/>
    </location>
</feature>
<gene>
    <name evidence="2" type="ORF">HID58_048625</name>
</gene>
<name>A0ABQ8B2P0_BRANA</name>
<evidence type="ECO:0000313" key="2">
    <source>
        <dbReference type="EMBL" id="KAH0899057.1"/>
    </source>
</evidence>
<organism evidence="2 3">
    <name type="scientific">Brassica napus</name>
    <name type="common">Rape</name>
    <dbReference type="NCBI Taxonomy" id="3708"/>
    <lineage>
        <taxon>Eukaryota</taxon>
        <taxon>Viridiplantae</taxon>
        <taxon>Streptophyta</taxon>
        <taxon>Embryophyta</taxon>
        <taxon>Tracheophyta</taxon>
        <taxon>Spermatophyta</taxon>
        <taxon>Magnoliopsida</taxon>
        <taxon>eudicotyledons</taxon>
        <taxon>Gunneridae</taxon>
        <taxon>Pentapetalae</taxon>
        <taxon>rosids</taxon>
        <taxon>malvids</taxon>
        <taxon>Brassicales</taxon>
        <taxon>Brassicaceae</taxon>
        <taxon>Brassiceae</taxon>
        <taxon>Brassica</taxon>
    </lineage>
</organism>
<evidence type="ECO:0000313" key="3">
    <source>
        <dbReference type="Proteomes" id="UP000824890"/>
    </source>
</evidence>
<reference evidence="2 3" key="1">
    <citation type="submission" date="2021-05" db="EMBL/GenBank/DDBJ databases">
        <title>Genome Assembly of Synthetic Allotetraploid Brassica napus Reveals Homoeologous Exchanges between Subgenomes.</title>
        <authorList>
            <person name="Davis J.T."/>
        </authorList>
    </citation>
    <scope>NUCLEOTIDE SEQUENCE [LARGE SCALE GENOMIC DNA]</scope>
    <source>
        <strain evidence="3">cv. Da-Ae</strain>
        <tissue evidence="2">Seedling</tissue>
    </source>
</reference>
<dbReference type="EMBL" id="JAGKQM010000012">
    <property type="protein sequence ID" value="KAH0899057.1"/>
    <property type="molecule type" value="Genomic_DNA"/>
</dbReference>
<proteinExistence type="predicted"/>
<keyword evidence="3" id="KW-1185">Reference proteome</keyword>